<evidence type="ECO:0000313" key="1">
    <source>
        <dbReference type="EMBL" id="KKK53268.1"/>
    </source>
</evidence>
<comment type="caution">
    <text evidence="1">The sequence shown here is derived from an EMBL/GenBank/DDBJ whole genome shotgun (WGS) entry which is preliminary data.</text>
</comment>
<sequence length="202" mass="21789">SVTSTPTGQDLMEQVFDSPVSLHVASAAKRNDILRCIVEWVTVFVVQVKRGLAAILTRPTSPLCINRTCARATRIFIHKSVALPVGIEGAKFDFAGAVAIFGAPSSLKLAPPVCRIGLATQCRLSHLLARFRTTFGSRVNGKHMRPTLWALPASDRSGAGTLKDFWGRAMFFYSSPNSGSVFGGQSPLSHNSIILARTCVVY</sequence>
<feature type="non-terminal residue" evidence="1">
    <location>
        <position position="1"/>
    </location>
</feature>
<dbReference type="EMBL" id="LAZR01066595">
    <property type="protein sequence ID" value="KKK53268.1"/>
    <property type="molecule type" value="Genomic_DNA"/>
</dbReference>
<gene>
    <name evidence="1" type="ORF">LCGC14_3096500</name>
</gene>
<proteinExistence type="predicted"/>
<reference evidence="1" key="1">
    <citation type="journal article" date="2015" name="Nature">
        <title>Complex archaea that bridge the gap between prokaryotes and eukaryotes.</title>
        <authorList>
            <person name="Spang A."/>
            <person name="Saw J.H."/>
            <person name="Jorgensen S.L."/>
            <person name="Zaremba-Niedzwiedzka K."/>
            <person name="Martijn J."/>
            <person name="Lind A.E."/>
            <person name="van Eijk R."/>
            <person name="Schleper C."/>
            <person name="Guy L."/>
            <person name="Ettema T.J."/>
        </authorList>
    </citation>
    <scope>NUCLEOTIDE SEQUENCE</scope>
</reference>
<protein>
    <submittedName>
        <fullName evidence="1">Uncharacterized protein</fullName>
    </submittedName>
</protein>
<organism evidence="1">
    <name type="scientific">marine sediment metagenome</name>
    <dbReference type="NCBI Taxonomy" id="412755"/>
    <lineage>
        <taxon>unclassified sequences</taxon>
        <taxon>metagenomes</taxon>
        <taxon>ecological metagenomes</taxon>
    </lineage>
</organism>
<name>A0A0F8W9H3_9ZZZZ</name>
<dbReference type="AlphaFoldDB" id="A0A0F8W9H3"/>
<accession>A0A0F8W9H3</accession>